<dbReference type="Proteomes" id="UP000324222">
    <property type="component" value="Unassembled WGS sequence"/>
</dbReference>
<dbReference type="AlphaFoldDB" id="A0A5B7G755"/>
<reference evidence="1 2" key="1">
    <citation type="submission" date="2019-05" db="EMBL/GenBank/DDBJ databases">
        <title>Another draft genome of Portunus trituberculatus and its Hox gene families provides insights of decapod evolution.</title>
        <authorList>
            <person name="Jeong J.-H."/>
            <person name="Song I."/>
            <person name="Kim S."/>
            <person name="Choi T."/>
            <person name="Kim D."/>
            <person name="Ryu S."/>
            <person name="Kim W."/>
        </authorList>
    </citation>
    <scope>NUCLEOTIDE SEQUENCE [LARGE SCALE GENOMIC DNA]</scope>
    <source>
        <tissue evidence="1">Muscle</tissue>
    </source>
</reference>
<accession>A0A5B7G755</accession>
<evidence type="ECO:0000313" key="2">
    <source>
        <dbReference type="Proteomes" id="UP000324222"/>
    </source>
</evidence>
<keyword evidence="2" id="KW-1185">Reference proteome</keyword>
<proteinExistence type="predicted"/>
<organism evidence="1 2">
    <name type="scientific">Portunus trituberculatus</name>
    <name type="common">Swimming crab</name>
    <name type="synonym">Neptunus trituberculatus</name>
    <dbReference type="NCBI Taxonomy" id="210409"/>
    <lineage>
        <taxon>Eukaryota</taxon>
        <taxon>Metazoa</taxon>
        <taxon>Ecdysozoa</taxon>
        <taxon>Arthropoda</taxon>
        <taxon>Crustacea</taxon>
        <taxon>Multicrustacea</taxon>
        <taxon>Malacostraca</taxon>
        <taxon>Eumalacostraca</taxon>
        <taxon>Eucarida</taxon>
        <taxon>Decapoda</taxon>
        <taxon>Pleocyemata</taxon>
        <taxon>Brachyura</taxon>
        <taxon>Eubrachyura</taxon>
        <taxon>Portunoidea</taxon>
        <taxon>Portunidae</taxon>
        <taxon>Portuninae</taxon>
        <taxon>Portunus</taxon>
    </lineage>
</organism>
<dbReference type="EMBL" id="VSRR010011541">
    <property type="protein sequence ID" value="MPC53326.1"/>
    <property type="molecule type" value="Genomic_DNA"/>
</dbReference>
<evidence type="ECO:0000313" key="1">
    <source>
        <dbReference type="EMBL" id="MPC53326.1"/>
    </source>
</evidence>
<sequence>MAERTVRHQAAGTLMNLRLVHTQVLLQGQYHTCLN</sequence>
<name>A0A5B7G755_PORTR</name>
<protein>
    <submittedName>
        <fullName evidence="1">Uncharacterized protein</fullName>
    </submittedName>
</protein>
<comment type="caution">
    <text evidence="1">The sequence shown here is derived from an EMBL/GenBank/DDBJ whole genome shotgun (WGS) entry which is preliminary data.</text>
</comment>
<gene>
    <name evidence="1" type="ORF">E2C01_047214</name>
</gene>